<dbReference type="RefSeq" id="WP_296938023.1">
    <property type="nucleotide sequence ID" value="NZ_LT599032.1"/>
</dbReference>
<gene>
    <name evidence="6" type="ORF">KL86DYS1_10209</name>
</gene>
<dbReference type="SUPFAM" id="SSF52317">
    <property type="entry name" value="Class I glutamine amidotransferase-like"/>
    <property type="match status" value="1"/>
</dbReference>
<evidence type="ECO:0000256" key="1">
    <source>
        <dbReference type="ARBA" id="ARBA00006534"/>
    </source>
</evidence>
<dbReference type="CDD" id="cd03146">
    <property type="entry name" value="GAT1_Peptidase_E"/>
    <property type="match status" value="1"/>
</dbReference>
<keyword evidence="5" id="KW-0732">Signal</keyword>
<comment type="similarity">
    <text evidence="1">Belongs to the peptidase S51 family.</text>
</comment>
<evidence type="ECO:0000256" key="3">
    <source>
        <dbReference type="ARBA" id="ARBA00022801"/>
    </source>
</evidence>
<dbReference type="GO" id="GO:0008236">
    <property type="term" value="F:serine-type peptidase activity"/>
    <property type="evidence" value="ECO:0007669"/>
    <property type="project" value="UniProtKB-KW"/>
</dbReference>
<keyword evidence="4" id="KW-0720">Serine protease</keyword>
<dbReference type="PANTHER" id="PTHR20842">
    <property type="entry name" value="PROTEASE S51 ALPHA-ASPARTYL DIPEPTIDASE"/>
    <property type="match status" value="1"/>
</dbReference>
<reference evidence="6" key="1">
    <citation type="submission" date="2016-04" db="EMBL/GenBank/DDBJ databases">
        <authorList>
            <person name="Evans L.H."/>
            <person name="Alamgir A."/>
            <person name="Owens N."/>
            <person name="Weber N.D."/>
            <person name="Virtaneva K."/>
            <person name="Barbian K."/>
            <person name="Babar A."/>
            <person name="Rosenke K."/>
        </authorList>
    </citation>
    <scope>NUCLEOTIDE SEQUENCE</scope>
    <source>
        <strain evidence="6">86-1</strain>
    </source>
</reference>
<sequence>MKRISFILISILWILNGQAQQQTEQTICVLGGDVNEKFVQYVVDLTHKSNPKICFIPTASADNQDNIKYWNFICERLSIEPYTLKVWVSSDRNAKSFEEILLNMDAIVVGGGNTLNMMGIWKAQGIDTILRKALDKGIILAGGSAGSICWFENGVSDSRPTELSIVEGLSFLPYSNCPHYTDSLKKEMYHQQIRNKQMTTGYAMDNLSAVLFKNGKFVEAVSQNDVNNSYYISLKNGKIHPEKLNSRILVNKNALPESTYKVIDIEKQVNNFPDIDNRDTPLNAYISIKYILANGQMSKLKEASSQSLQERMGDMKDAVMSEDKRNAILKNNINKVFMYNDILAGIVSKHEDFYGLWYFYKENGKWQSAGEDIGGNTILETEITFREKAKMHLAKIQ</sequence>
<dbReference type="GO" id="GO:0006508">
    <property type="term" value="P:proteolysis"/>
    <property type="evidence" value="ECO:0007669"/>
    <property type="project" value="UniProtKB-KW"/>
</dbReference>
<evidence type="ECO:0000256" key="4">
    <source>
        <dbReference type="ARBA" id="ARBA00022825"/>
    </source>
</evidence>
<name>A0A212IUU6_9BACT</name>
<keyword evidence="2" id="KW-0645">Protease</keyword>
<dbReference type="Pfam" id="PF03575">
    <property type="entry name" value="Peptidase_S51"/>
    <property type="match status" value="1"/>
</dbReference>
<evidence type="ECO:0000313" key="6">
    <source>
        <dbReference type="EMBL" id="SBV90954.1"/>
    </source>
</evidence>
<dbReference type="AlphaFoldDB" id="A0A212IUU6"/>
<accession>A0A212IUU6</accession>
<feature type="signal peptide" evidence="5">
    <location>
        <begin position="1"/>
        <end position="19"/>
    </location>
</feature>
<proteinExistence type="inferred from homology"/>
<feature type="chain" id="PRO_5012284410" evidence="5">
    <location>
        <begin position="20"/>
        <end position="397"/>
    </location>
</feature>
<protein>
    <submittedName>
        <fullName evidence="6">Peptidase S51, dipeptidase E (Modular protein)</fullName>
    </submittedName>
</protein>
<evidence type="ECO:0000256" key="5">
    <source>
        <dbReference type="SAM" id="SignalP"/>
    </source>
</evidence>
<dbReference type="PANTHER" id="PTHR20842:SF0">
    <property type="entry name" value="ALPHA-ASPARTYL DIPEPTIDASE"/>
    <property type="match status" value="1"/>
</dbReference>
<dbReference type="InterPro" id="IPR029062">
    <property type="entry name" value="Class_I_gatase-like"/>
</dbReference>
<dbReference type="Gene3D" id="3.40.50.880">
    <property type="match status" value="1"/>
</dbReference>
<dbReference type="EMBL" id="FLUM01000001">
    <property type="protein sequence ID" value="SBV90954.1"/>
    <property type="molecule type" value="Genomic_DNA"/>
</dbReference>
<dbReference type="InterPro" id="IPR005320">
    <property type="entry name" value="Peptidase_S51"/>
</dbReference>
<evidence type="ECO:0000256" key="2">
    <source>
        <dbReference type="ARBA" id="ARBA00022670"/>
    </source>
</evidence>
<organism evidence="6">
    <name type="scientific">uncultured Dysgonomonas sp</name>
    <dbReference type="NCBI Taxonomy" id="206096"/>
    <lineage>
        <taxon>Bacteria</taxon>
        <taxon>Pseudomonadati</taxon>
        <taxon>Bacteroidota</taxon>
        <taxon>Bacteroidia</taxon>
        <taxon>Bacteroidales</taxon>
        <taxon>Dysgonomonadaceae</taxon>
        <taxon>Dysgonomonas</taxon>
        <taxon>environmental samples</taxon>
    </lineage>
</organism>
<keyword evidence="3" id="KW-0378">Hydrolase</keyword>